<protein>
    <submittedName>
        <fullName evidence="1">Uncharacterized protein</fullName>
    </submittedName>
</protein>
<gene>
    <name evidence="1" type="ORF">MAR_026143</name>
</gene>
<reference evidence="1" key="1">
    <citation type="submission" date="2022-11" db="EMBL/GenBank/DDBJ databases">
        <title>Centuries of genome instability and evolution in soft-shell clam transmissible cancer (bioRxiv).</title>
        <authorList>
            <person name="Hart S.F.M."/>
            <person name="Yonemitsu M.A."/>
            <person name="Giersch R.M."/>
            <person name="Beal B.F."/>
            <person name="Arriagada G."/>
            <person name="Davis B.W."/>
            <person name="Ostrander E.A."/>
            <person name="Goff S.P."/>
            <person name="Metzger M.J."/>
        </authorList>
    </citation>
    <scope>NUCLEOTIDE SEQUENCE</scope>
    <source>
        <strain evidence="1">MELC-2E11</strain>
        <tissue evidence="1">Siphon/mantle</tissue>
    </source>
</reference>
<name>A0ABY7ETS8_MYAAR</name>
<accession>A0ABY7ETS8</accession>
<proteinExistence type="predicted"/>
<evidence type="ECO:0000313" key="2">
    <source>
        <dbReference type="Proteomes" id="UP001164746"/>
    </source>
</evidence>
<organism evidence="1 2">
    <name type="scientific">Mya arenaria</name>
    <name type="common">Soft-shell clam</name>
    <dbReference type="NCBI Taxonomy" id="6604"/>
    <lineage>
        <taxon>Eukaryota</taxon>
        <taxon>Metazoa</taxon>
        <taxon>Spiralia</taxon>
        <taxon>Lophotrochozoa</taxon>
        <taxon>Mollusca</taxon>
        <taxon>Bivalvia</taxon>
        <taxon>Autobranchia</taxon>
        <taxon>Heteroconchia</taxon>
        <taxon>Euheterodonta</taxon>
        <taxon>Imparidentia</taxon>
        <taxon>Neoheterodontei</taxon>
        <taxon>Myida</taxon>
        <taxon>Myoidea</taxon>
        <taxon>Myidae</taxon>
        <taxon>Mya</taxon>
    </lineage>
</organism>
<keyword evidence="2" id="KW-1185">Reference proteome</keyword>
<dbReference type="EMBL" id="CP111019">
    <property type="protein sequence ID" value="WAR11963.1"/>
    <property type="molecule type" value="Genomic_DNA"/>
</dbReference>
<evidence type="ECO:0000313" key="1">
    <source>
        <dbReference type="EMBL" id="WAR11963.1"/>
    </source>
</evidence>
<sequence>MEGCRRHNCTSFNFGGNQCELHATFVCEGSEGLVARPGFRYYDVEVGDMIPEVNFTETKMAAAMAPGSVDVNTQNEQHYLRLHLLVMKAGDVLRAKFDSIATPNNLLNELKKHKRMQHKHVASLDQKEFEDDWSLLESN</sequence>
<dbReference type="Proteomes" id="UP001164746">
    <property type="component" value="Chromosome 8"/>
</dbReference>